<sequence length="177" mass="20221">MAQTLTMAAFQFQTQGFDIGYGEEGLFAFGQTDDHSWSDSGFGDYTPTLHDQVISWHIDMDTTAQWDQYSYALRPEELTPRKELLLDFWRTTSAPVGRLLRSRFEPTRLSLNYSLPRDPCLAAFLLSALTSGRQLDVFCPGFHFIDEDRLAPAPSLIGFNERFEPAFVEETPILRLK</sequence>
<evidence type="ECO:0000313" key="2">
    <source>
        <dbReference type="Proteomes" id="UP001597237"/>
    </source>
</evidence>
<dbReference type="Proteomes" id="UP001597237">
    <property type="component" value="Unassembled WGS sequence"/>
</dbReference>
<protein>
    <submittedName>
        <fullName evidence="1">Uncharacterized protein</fullName>
    </submittedName>
</protein>
<evidence type="ECO:0000313" key="1">
    <source>
        <dbReference type="EMBL" id="MFD1785643.1"/>
    </source>
</evidence>
<accession>A0ABW4N6A0</accession>
<keyword evidence="2" id="KW-1185">Reference proteome</keyword>
<dbReference type="RefSeq" id="WP_377281680.1">
    <property type="nucleotide sequence ID" value="NZ_JBHRSI010000004.1"/>
</dbReference>
<proteinExistence type="predicted"/>
<reference evidence="2" key="1">
    <citation type="journal article" date="2019" name="Int. J. Syst. Evol. Microbiol.">
        <title>The Global Catalogue of Microorganisms (GCM) 10K type strain sequencing project: providing services to taxonomists for standard genome sequencing and annotation.</title>
        <authorList>
            <consortium name="The Broad Institute Genomics Platform"/>
            <consortium name="The Broad Institute Genome Sequencing Center for Infectious Disease"/>
            <person name="Wu L."/>
            <person name="Ma J."/>
        </authorList>
    </citation>
    <scope>NUCLEOTIDE SEQUENCE [LARGE SCALE GENOMIC DNA]</scope>
    <source>
        <strain evidence="2">DFY28</strain>
    </source>
</reference>
<organism evidence="1 2">
    <name type="scientific">Phenylobacterium terrae</name>
    <dbReference type="NCBI Taxonomy" id="2665495"/>
    <lineage>
        <taxon>Bacteria</taxon>
        <taxon>Pseudomonadati</taxon>
        <taxon>Pseudomonadota</taxon>
        <taxon>Alphaproteobacteria</taxon>
        <taxon>Caulobacterales</taxon>
        <taxon>Caulobacteraceae</taxon>
        <taxon>Phenylobacterium</taxon>
    </lineage>
</organism>
<gene>
    <name evidence="1" type="ORF">ACFSC0_19770</name>
</gene>
<dbReference type="EMBL" id="JBHUEY010000012">
    <property type="protein sequence ID" value="MFD1785643.1"/>
    <property type="molecule type" value="Genomic_DNA"/>
</dbReference>
<comment type="caution">
    <text evidence="1">The sequence shown here is derived from an EMBL/GenBank/DDBJ whole genome shotgun (WGS) entry which is preliminary data.</text>
</comment>
<name>A0ABW4N6A0_9CAUL</name>